<organism evidence="1 2">
    <name type="scientific">Novilysobacter luteus</name>
    <dbReference type="NCBI Taxonomy" id="2822368"/>
    <lineage>
        <taxon>Bacteria</taxon>
        <taxon>Pseudomonadati</taxon>
        <taxon>Pseudomonadota</taxon>
        <taxon>Gammaproteobacteria</taxon>
        <taxon>Lysobacterales</taxon>
        <taxon>Lysobacteraceae</taxon>
        <taxon>Novilysobacter</taxon>
    </lineage>
</organism>
<evidence type="ECO:0008006" key="3">
    <source>
        <dbReference type="Google" id="ProtNLM"/>
    </source>
</evidence>
<accession>A0ABM8UBP8</accession>
<keyword evidence="2" id="KW-1185">Reference proteome</keyword>
<reference evidence="1 2" key="1">
    <citation type="submission" date="2021-04" db="EMBL/GenBank/DDBJ databases">
        <authorList>
            <person name="Rodrigo-Torres L."/>
            <person name="Arahal R. D."/>
            <person name="Lucena T."/>
        </authorList>
    </citation>
    <scope>NUCLEOTIDE SEQUENCE [LARGE SCALE GENOMIC DNA]</scope>
    <source>
        <strain evidence="1 2">CECT 30171</strain>
    </source>
</reference>
<gene>
    <name evidence="1" type="ORF">LYB30171_00044</name>
</gene>
<dbReference type="Proteomes" id="UP000680116">
    <property type="component" value="Chromosome"/>
</dbReference>
<name>A0ABM8UBP8_9GAMM</name>
<proteinExistence type="predicted"/>
<evidence type="ECO:0000313" key="2">
    <source>
        <dbReference type="Proteomes" id="UP000680116"/>
    </source>
</evidence>
<sequence>MSRRGFRGMRNVHGARRAQRGQSLTEVAVMGAVLVPLFLLVPVLAKYIHLQHKGEQIARASAWEATVAKDYGVPERARTERLLMARHFAPADQPITSNLPAPPAANAVVPDLFLNTFSNQPLLRNADVELGAYRNRGAPGFMDDVLEMAESFPGEFPPNSEGLIETRVSINPQNLRTADGRPAAYLAPFDAINLRMESRQMLLADAWNAAGAGSGGSPHRRSVLAQVRTLVPTAYLGGVLPDWDLPDSIPVIGVLDDLEIGHIKPDVVPKPRLEPYAPRR</sequence>
<dbReference type="RefSeq" id="WP_215219092.1">
    <property type="nucleotide sequence ID" value="NZ_OU015430.1"/>
</dbReference>
<evidence type="ECO:0000313" key="1">
    <source>
        <dbReference type="EMBL" id="CAG4967433.1"/>
    </source>
</evidence>
<dbReference type="EMBL" id="OU015430">
    <property type="protein sequence ID" value="CAG4967433.1"/>
    <property type="molecule type" value="Genomic_DNA"/>
</dbReference>
<protein>
    <recommendedName>
        <fullName evidence="3">Pilus assembly protein</fullName>
    </recommendedName>
</protein>